<reference evidence="5" key="2">
    <citation type="submission" date="2025-09" db="UniProtKB">
        <authorList>
            <consortium name="Ensembl"/>
        </authorList>
    </citation>
    <scope>IDENTIFICATION</scope>
</reference>
<dbReference type="GO" id="GO:0000900">
    <property type="term" value="F:mRNA regulatory element binding translation repressor activity"/>
    <property type="evidence" value="ECO:0007669"/>
    <property type="project" value="InterPro"/>
</dbReference>
<evidence type="ECO:0000256" key="2">
    <source>
        <dbReference type="ARBA" id="ARBA00022843"/>
    </source>
</evidence>
<keyword evidence="2" id="KW-0832">Ubl conjugation</keyword>
<dbReference type="GO" id="GO:0045947">
    <property type="term" value="P:negative regulation of translational initiation"/>
    <property type="evidence" value="ECO:0007669"/>
    <property type="project" value="InterPro"/>
</dbReference>
<dbReference type="PANTHER" id="PTHR13154">
    <property type="entry name" value="POLYADENYLATE-BINDING PROTEIN-INTERACTING PROTEIN 2"/>
    <property type="match status" value="1"/>
</dbReference>
<dbReference type="AlphaFoldDB" id="A0A8C4QM59"/>
<protein>
    <submittedName>
        <fullName evidence="5">Uncharacterized protein</fullName>
    </submittedName>
</protein>
<evidence type="ECO:0000313" key="5">
    <source>
        <dbReference type="Ensembl" id="ENSEBUP00000016665.1"/>
    </source>
</evidence>
<keyword evidence="6" id="KW-1185">Reference proteome</keyword>
<dbReference type="Proteomes" id="UP000694388">
    <property type="component" value="Unplaced"/>
</dbReference>
<reference evidence="5" key="1">
    <citation type="submission" date="2025-08" db="UniProtKB">
        <authorList>
            <consortium name="Ensembl"/>
        </authorList>
    </citation>
    <scope>IDENTIFICATION</scope>
</reference>
<feature type="compositionally biased region" description="Polar residues" evidence="4">
    <location>
        <begin position="131"/>
        <end position="146"/>
    </location>
</feature>
<evidence type="ECO:0000256" key="1">
    <source>
        <dbReference type="ARBA" id="ARBA00006858"/>
    </source>
</evidence>
<name>A0A8C4QM59_EPTBU</name>
<dbReference type="GO" id="GO:0005737">
    <property type="term" value="C:cytoplasm"/>
    <property type="evidence" value="ECO:0007669"/>
    <property type="project" value="TreeGrafter"/>
</dbReference>
<evidence type="ECO:0000313" key="6">
    <source>
        <dbReference type="Proteomes" id="UP000694388"/>
    </source>
</evidence>
<sequence>MLNIQYPNWPCPIRRGVRCAYLLQCRLVHSLIYCNLYTSSRLCIVKFSAFILVAVRFSSLQVSVFCPISAITLIFISQYPQVEEEFWEEEFMEECFREMLEEEEKEWFIPARDLPEGTVGISGLAPATQHLNTQTSPQSSRLNPNAQEFIPSGSPPSGVFSDGNFQPVLETRAPVQEPGS</sequence>
<evidence type="ECO:0000256" key="4">
    <source>
        <dbReference type="SAM" id="MobiDB-lite"/>
    </source>
</evidence>
<proteinExistence type="inferred from homology"/>
<keyword evidence="3" id="KW-0810">Translation regulation</keyword>
<evidence type="ECO:0000256" key="3">
    <source>
        <dbReference type="ARBA" id="ARBA00022845"/>
    </source>
</evidence>
<dbReference type="InterPro" id="IPR040396">
    <property type="entry name" value="PAIP2-like"/>
</dbReference>
<dbReference type="Pfam" id="PF07145">
    <property type="entry name" value="PAM2"/>
    <property type="match status" value="1"/>
</dbReference>
<comment type="similarity">
    <text evidence="1">Belongs to the PAIP2 family.</text>
</comment>
<feature type="region of interest" description="Disordered" evidence="4">
    <location>
        <begin position="131"/>
        <end position="180"/>
    </location>
</feature>
<dbReference type="Ensembl" id="ENSEBUT00000017241.1">
    <property type="protein sequence ID" value="ENSEBUP00000016665.1"/>
    <property type="gene ID" value="ENSEBUG00000010451.1"/>
</dbReference>
<organism evidence="5 6">
    <name type="scientific">Eptatretus burgeri</name>
    <name type="common">Inshore hagfish</name>
    <dbReference type="NCBI Taxonomy" id="7764"/>
    <lineage>
        <taxon>Eukaryota</taxon>
        <taxon>Metazoa</taxon>
        <taxon>Chordata</taxon>
        <taxon>Craniata</taxon>
        <taxon>Vertebrata</taxon>
        <taxon>Cyclostomata</taxon>
        <taxon>Myxini</taxon>
        <taxon>Myxiniformes</taxon>
        <taxon>Myxinidae</taxon>
        <taxon>Eptatretinae</taxon>
        <taxon>Eptatretus</taxon>
    </lineage>
</organism>
<dbReference type="PANTHER" id="PTHR13154:SF6">
    <property type="entry name" value="GEO05078P1"/>
    <property type="match status" value="1"/>
</dbReference>
<accession>A0A8C4QM59</accession>
<dbReference type="InterPro" id="IPR009818">
    <property type="entry name" value="PAM2_motif"/>
</dbReference>